<dbReference type="Proteomes" id="UP000315677">
    <property type="component" value="Unassembled WGS sequence"/>
</dbReference>
<dbReference type="GO" id="GO:0005886">
    <property type="term" value="C:plasma membrane"/>
    <property type="evidence" value="ECO:0007669"/>
    <property type="project" value="InterPro"/>
</dbReference>
<name>A0A543DW48_9PSEU</name>
<evidence type="ECO:0000256" key="1">
    <source>
        <dbReference type="ARBA" id="ARBA00008164"/>
    </source>
</evidence>
<keyword evidence="5" id="KW-1185">Reference proteome</keyword>
<dbReference type="InterPro" id="IPR001107">
    <property type="entry name" value="Band_7"/>
</dbReference>
<dbReference type="Pfam" id="PF01145">
    <property type="entry name" value="Band_7"/>
    <property type="match status" value="1"/>
</dbReference>
<dbReference type="InterPro" id="IPR001972">
    <property type="entry name" value="Stomatin_HflK_fam"/>
</dbReference>
<dbReference type="AlphaFoldDB" id="A0A543DW48"/>
<accession>A0A543DW48</accession>
<keyword evidence="2" id="KW-0812">Transmembrane</keyword>
<comment type="similarity">
    <text evidence="1">Belongs to the band 7/mec-2 family.</text>
</comment>
<dbReference type="InterPro" id="IPR036013">
    <property type="entry name" value="Band_7/SPFH_dom_sf"/>
</dbReference>
<dbReference type="SUPFAM" id="SSF117892">
    <property type="entry name" value="Band 7/SPFH domain"/>
    <property type="match status" value="1"/>
</dbReference>
<evidence type="ECO:0000313" key="4">
    <source>
        <dbReference type="EMBL" id="TQM13509.1"/>
    </source>
</evidence>
<dbReference type="Gene3D" id="3.30.479.30">
    <property type="entry name" value="Band 7 domain"/>
    <property type="match status" value="1"/>
</dbReference>
<feature type="domain" description="Band 7" evidence="3">
    <location>
        <begin position="36"/>
        <end position="193"/>
    </location>
</feature>
<evidence type="ECO:0000313" key="5">
    <source>
        <dbReference type="Proteomes" id="UP000315677"/>
    </source>
</evidence>
<dbReference type="PANTHER" id="PTHR10264">
    <property type="entry name" value="BAND 7 PROTEIN-RELATED"/>
    <property type="match status" value="1"/>
</dbReference>
<feature type="transmembrane region" description="Helical" evidence="2">
    <location>
        <begin position="20"/>
        <end position="38"/>
    </location>
</feature>
<protein>
    <submittedName>
        <fullName evidence="4">SPFH domain/Band 7 family protein</fullName>
    </submittedName>
</protein>
<evidence type="ECO:0000259" key="3">
    <source>
        <dbReference type="SMART" id="SM00244"/>
    </source>
</evidence>
<dbReference type="PRINTS" id="PR00721">
    <property type="entry name" value="STOMATIN"/>
</dbReference>
<dbReference type="SMART" id="SM00244">
    <property type="entry name" value="PHB"/>
    <property type="match status" value="1"/>
</dbReference>
<keyword evidence="2" id="KW-0472">Membrane</keyword>
<dbReference type="EMBL" id="VFPA01000001">
    <property type="protein sequence ID" value="TQM13509.1"/>
    <property type="molecule type" value="Genomic_DNA"/>
</dbReference>
<sequence length="194" mass="20528">MGPGGTATGIGGEVAVPGLQVAAVLAGLGLVLLVACSLRSVGVAERMVVVRLGRRARLRGPGLVAVLPWLDRGVRVPLRAQWYDVVSLDATTRDAVRVTVTAAAIGFVRDAMRYAMASSPEPAVEWVLEAELRRSLAERDLAQLAILPTTGFPELSDAVSARTGIWGVEITEVQVSRIETPVDPGLVRWANELG</sequence>
<keyword evidence="2" id="KW-1133">Transmembrane helix</keyword>
<proteinExistence type="inferred from homology"/>
<reference evidence="4 5" key="1">
    <citation type="submission" date="2019-06" db="EMBL/GenBank/DDBJ databases">
        <title>Sequencing the genomes of 1000 actinobacteria strains.</title>
        <authorList>
            <person name="Klenk H.-P."/>
        </authorList>
    </citation>
    <scope>NUCLEOTIDE SEQUENCE [LARGE SCALE GENOMIC DNA]</scope>
    <source>
        <strain evidence="4 5">DSM 45301</strain>
    </source>
</reference>
<dbReference type="InterPro" id="IPR043202">
    <property type="entry name" value="Band-7_stomatin-like"/>
</dbReference>
<evidence type="ECO:0000256" key="2">
    <source>
        <dbReference type="SAM" id="Phobius"/>
    </source>
</evidence>
<dbReference type="PANTHER" id="PTHR10264:SF19">
    <property type="entry name" value="AT06885P-RELATED"/>
    <property type="match status" value="1"/>
</dbReference>
<gene>
    <name evidence="4" type="ORF">FB558_0258</name>
</gene>
<organism evidence="4 5">
    <name type="scientific">Pseudonocardia kunmingensis</name>
    <dbReference type="NCBI Taxonomy" id="630975"/>
    <lineage>
        <taxon>Bacteria</taxon>
        <taxon>Bacillati</taxon>
        <taxon>Actinomycetota</taxon>
        <taxon>Actinomycetes</taxon>
        <taxon>Pseudonocardiales</taxon>
        <taxon>Pseudonocardiaceae</taxon>
        <taxon>Pseudonocardia</taxon>
    </lineage>
</organism>
<comment type="caution">
    <text evidence="4">The sequence shown here is derived from an EMBL/GenBank/DDBJ whole genome shotgun (WGS) entry which is preliminary data.</text>
</comment>